<reference evidence="2" key="1">
    <citation type="submission" date="2022-04" db="EMBL/GenBank/DDBJ databases">
        <title>A functionally conserved STORR gene fusion in Papaver species that diverged 16.8 million years ago.</title>
        <authorList>
            <person name="Catania T."/>
        </authorList>
    </citation>
    <scope>NUCLEOTIDE SEQUENCE</scope>
    <source>
        <strain evidence="2">S-188037</strain>
    </source>
</reference>
<dbReference type="AlphaFoldDB" id="A0AAD4TDF8"/>
<sequence>MDVIGEFLFGTTEKALSVMKVVRPIGQPVLKTYVKICGKFSPYGLKHTGSITKMCNAGIKPEDLAKSTAYACATLGKEPLHPEIP</sequence>
<proteinExistence type="predicted"/>
<protein>
    <recommendedName>
        <fullName evidence="1">Legumain prodomain domain-containing protein</fullName>
    </recommendedName>
</protein>
<dbReference type="Proteomes" id="UP001202328">
    <property type="component" value="Unassembled WGS sequence"/>
</dbReference>
<evidence type="ECO:0000259" key="1">
    <source>
        <dbReference type="Pfam" id="PF20985"/>
    </source>
</evidence>
<comment type="caution">
    <text evidence="2">The sequence shown here is derived from an EMBL/GenBank/DDBJ whole genome shotgun (WGS) entry which is preliminary data.</text>
</comment>
<name>A0AAD4TDF8_9MAGN</name>
<dbReference type="InterPro" id="IPR046427">
    <property type="entry name" value="Legumain_prodom_sf"/>
</dbReference>
<evidence type="ECO:0000313" key="2">
    <source>
        <dbReference type="EMBL" id="KAI3950256.1"/>
    </source>
</evidence>
<dbReference type="EMBL" id="JAJJMB010002906">
    <property type="protein sequence ID" value="KAI3950256.1"/>
    <property type="molecule type" value="Genomic_DNA"/>
</dbReference>
<keyword evidence="3" id="KW-1185">Reference proteome</keyword>
<dbReference type="Gene3D" id="1.10.132.130">
    <property type="match status" value="1"/>
</dbReference>
<evidence type="ECO:0000313" key="3">
    <source>
        <dbReference type="Proteomes" id="UP001202328"/>
    </source>
</evidence>
<dbReference type="Pfam" id="PF20985">
    <property type="entry name" value="Legum_prodom"/>
    <property type="match status" value="1"/>
</dbReference>
<accession>A0AAD4TDF8</accession>
<dbReference type="InterPro" id="IPR048501">
    <property type="entry name" value="Legum_prodom"/>
</dbReference>
<feature type="domain" description="Legumain prodomain" evidence="1">
    <location>
        <begin position="1"/>
        <end position="72"/>
    </location>
</feature>
<organism evidence="2 3">
    <name type="scientific">Papaver atlanticum</name>
    <dbReference type="NCBI Taxonomy" id="357466"/>
    <lineage>
        <taxon>Eukaryota</taxon>
        <taxon>Viridiplantae</taxon>
        <taxon>Streptophyta</taxon>
        <taxon>Embryophyta</taxon>
        <taxon>Tracheophyta</taxon>
        <taxon>Spermatophyta</taxon>
        <taxon>Magnoliopsida</taxon>
        <taxon>Ranunculales</taxon>
        <taxon>Papaveraceae</taxon>
        <taxon>Papaveroideae</taxon>
        <taxon>Papaver</taxon>
    </lineage>
</organism>
<gene>
    <name evidence="2" type="ORF">MKW98_029444</name>
</gene>